<comment type="caution">
    <text evidence="4">The sequence shown here is derived from an EMBL/GenBank/DDBJ whole genome shotgun (WGS) entry which is preliminary data.</text>
</comment>
<dbReference type="PANTHER" id="PTHR21340:SF0">
    <property type="entry name" value="BIS(5'-NUCLEOSYL)-TETRAPHOSPHATASE [ASYMMETRICAL]"/>
    <property type="match status" value="1"/>
</dbReference>
<evidence type="ECO:0000313" key="4">
    <source>
        <dbReference type="EMBL" id="PRX65316.1"/>
    </source>
</evidence>
<sequence length="174" mass="19084">MRQPVNVIVIVFRAGPEYAVFQRADDGHGQSVSGGVEQGEDLVAAARRESAEESGLPVSMAPLYRLDMVSGVEKACFAAAAHWPDDLYIVPKHYFALDVTGLGEIVLSDEHREVRWMAYGDARTALRYDDDRTALWELDQRLRRSRLPRALGGSGSVAAAEAVQQARDADGVQE</sequence>
<dbReference type="Gene3D" id="3.90.79.10">
    <property type="entry name" value="Nucleoside Triphosphate Pyrophosphohydrolase"/>
    <property type="match status" value="1"/>
</dbReference>
<dbReference type="PROSITE" id="PS00893">
    <property type="entry name" value="NUDIX_BOX"/>
    <property type="match status" value="1"/>
</dbReference>
<dbReference type="SUPFAM" id="SSF55811">
    <property type="entry name" value="Nudix"/>
    <property type="match status" value="1"/>
</dbReference>
<dbReference type="InterPro" id="IPR000086">
    <property type="entry name" value="NUDIX_hydrolase_dom"/>
</dbReference>
<evidence type="ECO:0000259" key="3">
    <source>
        <dbReference type="PROSITE" id="PS51462"/>
    </source>
</evidence>
<dbReference type="PROSITE" id="PS51462">
    <property type="entry name" value="NUDIX"/>
    <property type="match status" value="1"/>
</dbReference>
<dbReference type="EMBL" id="PVNG01000007">
    <property type="protein sequence ID" value="PRX65316.1"/>
    <property type="molecule type" value="Genomic_DNA"/>
</dbReference>
<feature type="compositionally biased region" description="Low complexity" evidence="2">
    <location>
        <begin position="156"/>
        <end position="166"/>
    </location>
</feature>
<dbReference type="GO" id="GO:0004081">
    <property type="term" value="F:bis(5'-nucleosyl)-tetraphosphatase (asymmetrical) activity"/>
    <property type="evidence" value="ECO:0007669"/>
    <property type="project" value="TreeGrafter"/>
</dbReference>
<dbReference type="GO" id="GO:0006167">
    <property type="term" value="P:AMP biosynthetic process"/>
    <property type="evidence" value="ECO:0007669"/>
    <property type="project" value="TreeGrafter"/>
</dbReference>
<dbReference type="AlphaFoldDB" id="A0A2T0N0H3"/>
<dbReference type="InterPro" id="IPR051325">
    <property type="entry name" value="Nudix_hydrolase_domain"/>
</dbReference>
<dbReference type="CDD" id="cd04664">
    <property type="entry name" value="NUDIX_DHNTPase_like"/>
    <property type="match status" value="1"/>
</dbReference>
<evidence type="ECO:0000313" key="5">
    <source>
        <dbReference type="Proteomes" id="UP000238312"/>
    </source>
</evidence>
<dbReference type="InterPro" id="IPR015797">
    <property type="entry name" value="NUDIX_hydrolase-like_dom_sf"/>
</dbReference>
<dbReference type="PANTHER" id="PTHR21340">
    <property type="entry name" value="DIADENOSINE 5,5-P1,P4-TETRAPHOSPHATE PYROPHOSPHOHYDROLASE MUTT"/>
    <property type="match status" value="1"/>
</dbReference>
<accession>A0A2T0N0H3</accession>
<keyword evidence="5" id="KW-1185">Reference proteome</keyword>
<dbReference type="GO" id="GO:0006754">
    <property type="term" value="P:ATP biosynthetic process"/>
    <property type="evidence" value="ECO:0007669"/>
    <property type="project" value="TreeGrafter"/>
</dbReference>
<dbReference type="InterPro" id="IPR020084">
    <property type="entry name" value="NUDIX_hydrolase_CS"/>
</dbReference>
<organism evidence="4 5">
    <name type="scientific">Nonomuraea fuscirosea</name>
    <dbReference type="NCBI Taxonomy" id="1291556"/>
    <lineage>
        <taxon>Bacteria</taxon>
        <taxon>Bacillati</taxon>
        <taxon>Actinomycetota</taxon>
        <taxon>Actinomycetes</taxon>
        <taxon>Streptosporangiales</taxon>
        <taxon>Streptosporangiaceae</taxon>
        <taxon>Nonomuraea</taxon>
    </lineage>
</organism>
<reference evidence="4 5" key="1">
    <citation type="submission" date="2018-03" db="EMBL/GenBank/DDBJ databases">
        <title>Genomic Encyclopedia of Type Strains, Phase III (KMG-III): the genomes of soil and plant-associated and newly described type strains.</title>
        <authorList>
            <person name="Whitman W."/>
        </authorList>
    </citation>
    <scope>NUCLEOTIDE SEQUENCE [LARGE SCALE GENOMIC DNA]</scope>
    <source>
        <strain evidence="4 5">CGMCC 4.7104</strain>
    </source>
</reference>
<feature type="domain" description="Nudix hydrolase" evidence="3">
    <location>
        <begin position="1"/>
        <end position="139"/>
    </location>
</feature>
<protein>
    <submittedName>
        <fullName evidence="4">dATP pyrophosphohydrolase</fullName>
    </submittedName>
</protein>
<dbReference type="Pfam" id="PF00293">
    <property type="entry name" value="NUDIX"/>
    <property type="match status" value="1"/>
</dbReference>
<feature type="region of interest" description="Disordered" evidence="2">
    <location>
        <begin position="151"/>
        <end position="174"/>
    </location>
</feature>
<name>A0A2T0N0H3_9ACTN</name>
<evidence type="ECO:0000256" key="1">
    <source>
        <dbReference type="ARBA" id="ARBA00022801"/>
    </source>
</evidence>
<evidence type="ECO:0000256" key="2">
    <source>
        <dbReference type="SAM" id="MobiDB-lite"/>
    </source>
</evidence>
<gene>
    <name evidence="4" type="ORF">B0I32_10776</name>
</gene>
<keyword evidence="1 4" id="KW-0378">Hydrolase</keyword>
<dbReference type="RefSeq" id="WP_181307501.1">
    <property type="nucleotide sequence ID" value="NZ_PVNG01000007.1"/>
</dbReference>
<dbReference type="Proteomes" id="UP000238312">
    <property type="component" value="Unassembled WGS sequence"/>
</dbReference>
<proteinExistence type="predicted"/>